<gene>
    <name evidence="1" type="ORF">S01H1_16630</name>
</gene>
<evidence type="ECO:0008006" key="2">
    <source>
        <dbReference type="Google" id="ProtNLM"/>
    </source>
</evidence>
<sequence length="81" mass="9674">MNNRFPEQIVKKLVADFRARKGVFQNKINVEDWVPDWADKQEKAVFLFLVTVLDYGMRSTILYQGANELFKERRELLDPKR</sequence>
<reference evidence="1" key="1">
    <citation type="journal article" date="2014" name="Front. Microbiol.">
        <title>High frequency of phylogenetically diverse reductive dehalogenase-homologous genes in deep subseafloor sedimentary metagenomes.</title>
        <authorList>
            <person name="Kawai M."/>
            <person name="Futagami T."/>
            <person name="Toyoda A."/>
            <person name="Takaki Y."/>
            <person name="Nishi S."/>
            <person name="Hori S."/>
            <person name="Arai W."/>
            <person name="Tsubouchi T."/>
            <person name="Morono Y."/>
            <person name="Uchiyama I."/>
            <person name="Ito T."/>
            <person name="Fujiyama A."/>
            <person name="Inagaki F."/>
            <person name="Takami H."/>
        </authorList>
    </citation>
    <scope>NUCLEOTIDE SEQUENCE</scope>
    <source>
        <strain evidence="1">Expedition CK06-06</strain>
    </source>
</reference>
<organism evidence="1">
    <name type="scientific">marine sediment metagenome</name>
    <dbReference type="NCBI Taxonomy" id="412755"/>
    <lineage>
        <taxon>unclassified sequences</taxon>
        <taxon>metagenomes</taxon>
        <taxon>ecological metagenomes</taxon>
    </lineage>
</organism>
<proteinExistence type="predicted"/>
<evidence type="ECO:0000313" key="1">
    <source>
        <dbReference type="EMBL" id="GAF67209.1"/>
    </source>
</evidence>
<comment type="caution">
    <text evidence="1">The sequence shown here is derived from an EMBL/GenBank/DDBJ whole genome shotgun (WGS) entry which is preliminary data.</text>
</comment>
<name>X0RE44_9ZZZZ</name>
<accession>X0RE44</accession>
<dbReference type="EMBL" id="BARS01008759">
    <property type="protein sequence ID" value="GAF67209.1"/>
    <property type="molecule type" value="Genomic_DNA"/>
</dbReference>
<feature type="non-terminal residue" evidence="1">
    <location>
        <position position="81"/>
    </location>
</feature>
<dbReference type="AlphaFoldDB" id="X0RE44"/>
<protein>
    <recommendedName>
        <fullName evidence="2">Nitroreductase domain-containing protein</fullName>
    </recommendedName>
</protein>